<evidence type="ECO:0000313" key="3">
    <source>
        <dbReference type="Proteomes" id="UP000464620"/>
    </source>
</evidence>
<name>A0A6B9V5Q6_ARAHY</name>
<dbReference type="AlphaFoldDB" id="A0A6B9V5Q6"/>
<reference evidence="2 3" key="1">
    <citation type="submission" date="2020-01" db="EMBL/GenBank/DDBJ databases">
        <title>Genome sequence of Arachis hypogaea, cultivar Shitouqi.</title>
        <authorList>
            <person name="Zhuang W."/>
            <person name="Chen H."/>
            <person name="Varshney R."/>
            <person name="Wang D."/>
            <person name="Ming R."/>
        </authorList>
    </citation>
    <scope>NUCLEOTIDE SEQUENCE [LARGE SCALE GENOMIC DNA]</scope>
    <source>
        <tissue evidence="2">Young leaf</tissue>
    </source>
</reference>
<feature type="compositionally biased region" description="Basic residues" evidence="1">
    <location>
        <begin position="156"/>
        <end position="165"/>
    </location>
</feature>
<evidence type="ECO:0000256" key="1">
    <source>
        <dbReference type="SAM" id="MobiDB-lite"/>
    </source>
</evidence>
<feature type="compositionally biased region" description="Polar residues" evidence="1">
    <location>
        <begin position="128"/>
        <end position="137"/>
    </location>
</feature>
<proteinExistence type="predicted"/>
<feature type="region of interest" description="Disordered" evidence="1">
    <location>
        <begin position="128"/>
        <end position="195"/>
    </location>
</feature>
<protein>
    <submittedName>
        <fullName evidence="2">Protein FAR-RED IMPAIRED RESPONSE 1-like</fullName>
    </submittedName>
</protein>
<dbReference type="EMBL" id="CP031001">
    <property type="protein sequence ID" value="QHN76274.1"/>
    <property type="molecule type" value="Genomic_DNA"/>
</dbReference>
<sequence length="195" mass="23000">MVIRCLMLLTRYHLILQLPMFLVNAIFLSQRKSYAAYSFSHGLERVKKLPNKYILDRWKKTLKRKHSSIKCSHDPSRLEPVKKRYDDMCKQFYDIAEVTAASEELIETVHRILDSVWVMLVEPKASSMDNVDNQNSNEVDENANDLEIHNPQQVSRKGRRRKKRFQSTVEKFVKQGRKKYKKNVKERSQASSVLD</sequence>
<evidence type="ECO:0000313" key="2">
    <source>
        <dbReference type="EMBL" id="QHN76274.1"/>
    </source>
</evidence>
<dbReference type="Proteomes" id="UP000464620">
    <property type="component" value="Chromosome B09"/>
</dbReference>
<organism evidence="2 3">
    <name type="scientific">Arachis hypogaea</name>
    <name type="common">Peanut</name>
    <dbReference type="NCBI Taxonomy" id="3818"/>
    <lineage>
        <taxon>Eukaryota</taxon>
        <taxon>Viridiplantae</taxon>
        <taxon>Streptophyta</taxon>
        <taxon>Embryophyta</taxon>
        <taxon>Tracheophyta</taxon>
        <taxon>Spermatophyta</taxon>
        <taxon>Magnoliopsida</taxon>
        <taxon>eudicotyledons</taxon>
        <taxon>Gunneridae</taxon>
        <taxon>Pentapetalae</taxon>
        <taxon>rosids</taxon>
        <taxon>fabids</taxon>
        <taxon>Fabales</taxon>
        <taxon>Fabaceae</taxon>
        <taxon>Papilionoideae</taxon>
        <taxon>50 kb inversion clade</taxon>
        <taxon>dalbergioids sensu lato</taxon>
        <taxon>Dalbergieae</taxon>
        <taxon>Pterocarpus clade</taxon>
        <taxon>Arachis</taxon>
    </lineage>
</organism>
<accession>A0A6B9V5Q6</accession>
<gene>
    <name evidence="2" type="ORF">DS421_19g642430</name>
</gene>